<organism evidence="1 2">
    <name type="scientific">Scytonema hofmannii PCC 7110</name>
    <dbReference type="NCBI Taxonomy" id="128403"/>
    <lineage>
        <taxon>Bacteria</taxon>
        <taxon>Bacillati</taxon>
        <taxon>Cyanobacteriota</taxon>
        <taxon>Cyanophyceae</taxon>
        <taxon>Nostocales</taxon>
        <taxon>Scytonemataceae</taxon>
        <taxon>Scytonema</taxon>
    </lineage>
</organism>
<dbReference type="EMBL" id="ANNX02000020">
    <property type="protein sequence ID" value="KYC42399.1"/>
    <property type="molecule type" value="Genomic_DNA"/>
</dbReference>
<dbReference type="Gene3D" id="3.30.160.250">
    <property type="match status" value="1"/>
</dbReference>
<sequence length="69" mass="7953">MSEIVFLVEDDLDGGYNARALGESIFTQADDLTTLREMIRDAVQCHYLDEQSRPKLIRLHIVRDEVFAL</sequence>
<proteinExistence type="predicted"/>
<evidence type="ECO:0000313" key="2">
    <source>
        <dbReference type="Proteomes" id="UP000076925"/>
    </source>
</evidence>
<dbReference type="RefSeq" id="WP_017741624.1">
    <property type="nucleotide sequence ID" value="NZ_KQ976354.1"/>
</dbReference>
<keyword evidence="2" id="KW-1185">Reference proteome</keyword>
<accession>A0A139XCH6</accession>
<protein>
    <submittedName>
        <fullName evidence="1">2-oxoisovalerate dehydrogenase</fullName>
    </submittedName>
</protein>
<dbReference type="Proteomes" id="UP000076925">
    <property type="component" value="Unassembled WGS sequence"/>
</dbReference>
<dbReference type="AlphaFoldDB" id="A0A139XCH6"/>
<reference evidence="1 2" key="1">
    <citation type="journal article" date="2013" name="Genome Biol. Evol.">
        <title>Genomes of Stigonematalean cyanobacteria (subsection V) and the evolution of oxygenic photosynthesis from prokaryotes to plastids.</title>
        <authorList>
            <person name="Dagan T."/>
            <person name="Roettger M."/>
            <person name="Stucken K."/>
            <person name="Landan G."/>
            <person name="Koch R."/>
            <person name="Major P."/>
            <person name="Gould S.B."/>
            <person name="Goremykin V.V."/>
            <person name="Rippka R."/>
            <person name="Tandeau de Marsac N."/>
            <person name="Gugger M."/>
            <person name="Lockhart P.J."/>
            <person name="Allen J.F."/>
            <person name="Brune I."/>
            <person name="Maus I."/>
            <person name="Puhler A."/>
            <person name="Martin W.F."/>
        </authorList>
    </citation>
    <scope>NUCLEOTIDE SEQUENCE [LARGE SCALE GENOMIC DNA]</scope>
    <source>
        <strain evidence="1 2">PCC 7110</strain>
    </source>
</reference>
<dbReference type="OrthoDB" id="9805307at2"/>
<gene>
    <name evidence="1" type="ORF">WA1_20755</name>
</gene>
<evidence type="ECO:0000313" key="1">
    <source>
        <dbReference type="EMBL" id="KYC42399.1"/>
    </source>
</evidence>
<comment type="caution">
    <text evidence="1">The sequence shown here is derived from an EMBL/GenBank/DDBJ whole genome shotgun (WGS) entry which is preliminary data.</text>
</comment>
<name>A0A139XCH6_9CYAN</name>
<dbReference type="STRING" id="128403.WA1_20755"/>